<feature type="compositionally biased region" description="Polar residues" evidence="1">
    <location>
        <begin position="1"/>
        <end position="12"/>
    </location>
</feature>
<reference evidence="2" key="1">
    <citation type="submission" date="2020-03" db="EMBL/GenBank/DDBJ databases">
        <title>A high-quality chromosome-level genome assembly of a woody plant with both climbing and erect habits, Rhamnella rubrinervis.</title>
        <authorList>
            <person name="Lu Z."/>
            <person name="Yang Y."/>
            <person name="Zhu X."/>
            <person name="Sun Y."/>
        </authorList>
    </citation>
    <scope>NUCLEOTIDE SEQUENCE</scope>
    <source>
        <strain evidence="2">BYM</strain>
        <tissue evidence="2">Leaf</tissue>
    </source>
</reference>
<dbReference type="Proteomes" id="UP000796880">
    <property type="component" value="Unassembled WGS sequence"/>
</dbReference>
<evidence type="ECO:0000313" key="2">
    <source>
        <dbReference type="EMBL" id="KAF3458021.1"/>
    </source>
</evidence>
<comment type="caution">
    <text evidence="2">The sequence shown here is derived from an EMBL/GenBank/DDBJ whole genome shotgun (WGS) entry which is preliminary data.</text>
</comment>
<keyword evidence="3" id="KW-1185">Reference proteome</keyword>
<feature type="region of interest" description="Disordered" evidence="1">
    <location>
        <begin position="1"/>
        <end position="20"/>
    </location>
</feature>
<accession>A0A8K0HSK8</accession>
<name>A0A8K0HSK8_9ROSA</name>
<protein>
    <submittedName>
        <fullName evidence="2">Uncharacterized protein</fullName>
    </submittedName>
</protein>
<dbReference type="AlphaFoldDB" id="A0A8K0HSK8"/>
<dbReference type="EMBL" id="VOIH02000001">
    <property type="protein sequence ID" value="KAF3458021.1"/>
    <property type="molecule type" value="Genomic_DNA"/>
</dbReference>
<sequence>MSQPSLKINTEAPSKRFPVRPSRATVMVSSALTESRVPSEPYLVYSDPSSDSTPSISSASSSVRIVKPYQVAEQNLAPYARPSVRRDDPKEHRPKFFIQHPILIKTDIPSIFKPENMSYLKERYCFPNNVVLSASREGERADFVRDEWVYFYKITFKLGLDFPFTVINMVLNYYNSHCATYAERLALPFRANRPIREIRTTYRYAHLPSLLLREVGR</sequence>
<dbReference type="OrthoDB" id="1750920at2759"/>
<evidence type="ECO:0000313" key="3">
    <source>
        <dbReference type="Proteomes" id="UP000796880"/>
    </source>
</evidence>
<organism evidence="2 3">
    <name type="scientific">Rhamnella rubrinervis</name>
    <dbReference type="NCBI Taxonomy" id="2594499"/>
    <lineage>
        <taxon>Eukaryota</taxon>
        <taxon>Viridiplantae</taxon>
        <taxon>Streptophyta</taxon>
        <taxon>Embryophyta</taxon>
        <taxon>Tracheophyta</taxon>
        <taxon>Spermatophyta</taxon>
        <taxon>Magnoliopsida</taxon>
        <taxon>eudicotyledons</taxon>
        <taxon>Gunneridae</taxon>
        <taxon>Pentapetalae</taxon>
        <taxon>rosids</taxon>
        <taxon>fabids</taxon>
        <taxon>Rosales</taxon>
        <taxon>Rhamnaceae</taxon>
        <taxon>rhamnoid group</taxon>
        <taxon>Rhamneae</taxon>
        <taxon>Rhamnella</taxon>
    </lineage>
</organism>
<proteinExistence type="predicted"/>
<evidence type="ECO:0000256" key="1">
    <source>
        <dbReference type="SAM" id="MobiDB-lite"/>
    </source>
</evidence>
<gene>
    <name evidence="2" type="ORF">FNV43_RR02684</name>
</gene>